<keyword evidence="3" id="KW-1185">Reference proteome</keyword>
<gene>
    <name evidence="2" type="ORF">V22_16980</name>
</gene>
<dbReference type="Proteomes" id="UP000319976">
    <property type="component" value="Chromosome"/>
</dbReference>
<evidence type="ECO:0000259" key="1">
    <source>
        <dbReference type="PROSITE" id="PS51340"/>
    </source>
</evidence>
<dbReference type="PROSITE" id="PS51340">
    <property type="entry name" value="MOSC"/>
    <property type="match status" value="1"/>
</dbReference>
<dbReference type="OrthoDB" id="581532at2"/>
<dbReference type="InterPro" id="IPR005302">
    <property type="entry name" value="MoCF_Sase_C"/>
</dbReference>
<dbReference type="EMBL" id="CP036316">
    <property type="protein sequence ID" value="QDT64464.1"/>
    <property type="molecule type" value="Genomic_DNA"/>
</dbReference>
<organism evidence="2 3">
    <name type="scientific">Calycomorphotria hydatis</name>
    <dbReference type="NCBI Taxonomy" id="2528027"/>
    <lineage>
        <taxon>Bacteria</taxon>
        <taxon>Pseudomonadati</taxon>
        <taxon>Planctomycetota</taxon>
        <taxon>Planctomycetia</taxon>
        <taxon>Planctomycetales</taxon>
        <taxon>Planctomycetaceae</taxon>
        <taxon>Calycomorphotria</taxon>
    </lineage>
</organism>
<evidence type="ECO:0000313" key="3">
    <source>
        <dbReference type="Proteomes" id="UP000319976"/>
    </source>
</evidence>
<dbReference type="RefSeq" id="WP_145261649.1">
    <property type="nucleotide sequence ID" value="NZ_CP036316.1"/>
</dbReference>
<name>A0A517T7W3_9PLAN</name>
<sequence>MDVTLARITLFPIKALDGIEVTQVEVLPSGALKSDREFAMRDADGNFINGKKNARVHQLRTTYDLEASTVSFHLSGEESSEVFHLTDDLHETETFLSDFFSQKVSIDCAPDTGFPDDTDSPGPTIISTQSLEVVASWFPEMTTESARRRFRTSLELSAPEPFWEDQLFEDAEELIRFRIGNVEFAGVNPCQRCVVPSRNPDSGEAISAFAKTFATQREETLPAFVNQSRFNHYFRLAVNTRLIDLDRGNTLHVGDVVTLLNG</sequence>
<dbReference type="GO" id="GO:0003824">
    <property type="term" value="F:catalytic activity"/>
    <property type="evidence" value="ECO:0007669"/>
    <property type="project" value="InterPro"/>
</dbReference>
<reference evidence="2 3" key="1">
    <citation type="submission" date="2019-02" db="EMBL/GenBank/DDBJ databases">
        <title>Deep-cultivation of Planctomycetes and their phenomic and genomic characterization uncovers novel biology.</title>
        <authorList>
            <person name="Wiegand S."/>
            <person name="Jogler M."/>
            <person name="Boedeker C."/>
            <person name="Pinto D."/>
            <person name="Vollmers J."/>
            <person name="Rivas-Marin E."/>
            <person name="Kohn T."/>
            <person name="Peeters S.H."/>
            <person name="Heuer A."/>
            <person name="Rast P."/>
            <person name="Oberbeckmann S."/>
            <person name="Bunk B."/>
            <person name="Jeske O."/>
            <person name="Meyerdierks A."/>
            <person name="Storesund J.E."/>
            <person name="Kallscheuer N."/>
            <person name="Luecker S."/>
            <person name="Lage O.M."/>
            <person name="Pohl T."/>
            <person name="Merkel B.J."/>
            <person name="Hornburger P."/>
            <person name="Mueller R.-W."/>
            <person name="Bruemmer F."/>
            <person name="Labrenz M."/>
            <person name="Spormann A.M."/>
            <person name="Op den Camp H."/>
            <person name="Overmann J."/>
            <person name="Amann R."/>
            <person name="Jetten M.S.M."/>
            <person name="Mascher T."/>
            <person name="Medema M.H."/>
            <person name="Devos D.P."/>
            <person name="Kaster A.-K."/>
            <person name="Ovreas L."/>
            <person name="Rohde M."/>
            <person name="Galperin M.Y."/>
            <person name="Jogler C."/>
        </authorList>
    </citation>
    <scope>NUCLEOTIDE SEQUENCE [LARGE SCALE GENOMIC DNA]</scope>
    <source>
        <strain evidence="2 3">V22</strain>
    </source>
</reference>
<dbReference type="GO" id="GO:0030170">
    <property type="term" value="F:pyridoxal phosphate binding"/>
    <property type="evidence" value="ECO:0007669"/>
    <property type="project" value="InterPro"/>
</dbReference>
<proteinExistence type="predicted"/>
<dbReference type="GO" id="GO:0030151">
    <property type="term" value="F:molybdenum ion binding"/>
    <property type="evidence" value="ECO:0007669"/>
    <property type="project" value="InterPro"/>
</dbReference>
<dbReference type="SUPFAM" id="SSF141673">
    <property type="entry name" value="MOSC N-terminal domain-like"/>
    <property type="match status" value="1"/>
</dbReference>
<feature type="domain" description="MOSC" evidence="1">
    <location>
        <begin position="67"/>
        <end position="260"/>
    </location>
</feature>
<accession>A0A517T7W3</accession>
<evidence type="ECO:0000313" key="2">
    <source>
        <dbReference type="EMBL" id="QDT64464.1"/>
    </source>
</evidence>
<dbReference type="Pfam" id="PF03473">
    <property type="entry name" value="MOSC"/>
    <property type="match status" value="1"/>
</dbReference>
<dbReference type="Pfam" id="PF03476">
    <property type="entry name" value="MOSC_N"/>
    <property type="match status" value="1"/>
</dbReference>
<dbReference type="InterPro" id="IPR005303">
    <property type="entry name" value="MOCOS_middle"/>
</dbReference>
<protein>
    <recommendedName>
        <fullName evidence="1">MOSC domain-containing protein</fullName>
    </recommendedName>
</protein>
<dbReference type="KEGG" id="chya:V22_16980"/>
<dbReference type="AlphaFoldDB" id="A0A517T7W3"/>